<evidence type="ECO:0000256" key="3">
    <source>
        <dbReference type="ARBA" id="ARBA00023315"/>
    </source>
</evidence>
<evidence type="ECO:0000259" key="5">
    <source>
        <dbReference type="Pfam" id="PF21124"/>
    </source>
</evidence>
<dbReference type="EC" id="2.3.1.39" evidence="1"/>
<accession>A0ABW8HE51</accession>
<dbReference type="Pfam" id="PF21124">
    <property type="entry name" value="VinK_C"/>
    <property type="match status" value="1"/>
</dbReference>
<evidence type="ECO:0000313" key="7">
    <source>
        <dbReference type="Proteomes" id="UP001617907"/>
    </source>
</evidence>
<comment type="caution">
    <text evidence="6">The sequence shown here is derived from an EMBL/GenBank/DDBJ whole genome shotgun (WGS) entry which is preliminary data.</text>
</comment>
<dbReference type="SUPFAM" id="SSF52151">
    <property type="entry name" value="FabD/lysophospholipase-like"/>
    <property type="match status" value="1"/>
</dbReference>
<sequence length="316" mass="34751">MENDGRHGTAIVFPGMGPSRFADVGKFMVVNPLARRLVALADETLGYPLVERFRAAGGDYSEYAQVAFLVNCLAMAQWAETELGMAADVCTGPSFGEKPMAAYAGSLTTEQAVWMTARIARCMEEYFRDEHQDVVTQSFVRTPEARLREILGELDEAGEWYEISCHLDDDFHMLSLRESRLEWLLGRLRAGGGLPLYAMRPPMHCAAFGALRDRVEAEIFAELDFADPALPVVSAQDGGAVTTADGVRSLLLDSFVRPLRWPAAVAALEERGVRTAYVVGPDSLFGRVGTTTRAFDVVQALPKLSLMPRFRPPARS</sequence>
<evidence type="ECO:0000313" key="6">
    <source>
        <dbReference type="EMBL" id="MFJ6038644.1"/>
    </source>
</evidence>
<proteinExistence type="predicted"/>
<keyword evidence="2 6" id="KW-0808">Transferase</keyword>
<protein>
    <recommendedName>
        <fullName evidence="1">[acyl-carrier-protein] S-malonyltransferase</fullName>
        <ecNumber evidence="1">2.3.1.39</ecNumber>
    </recommendedName>
</protein>
<dbReference type="InterPro" id="IPR001227">
    <property type="entry name" value="Ac_transferase_dom_sf"/>
</dbReference>
<dbReference type="InterPro" id="IPR049416">
    <property type="entry name" value="VinK-like_small"/>
</dbReference>
<evidence type="ECO:0000256" key="2">
    <source>
        <dbReference type="ARBA" id="ARBA00022679"/>
    </source>
</evidence>
<dbReference type="EMBL" id="JBIVPC010000011">
    <property type="protein sequence ID" value="MFJ6038644.1"/>
    <property type="molecule type" value="Genomic_DNA"/>
</dbReference>
<dbReference type="InterPro" id="IPR050858">
    <property type="entry name" value="Mal-CoA-ACP_Trans/PKS_FabD"/>
</dbReference>
<organism evidence="6 7">
    <name type="scientific">Streptomyces ardesiacus</name>
    <dbReference type="NCBI Taxonomy" id="285564"/>
    <lineage>
        <taxon>Bacteria</taxon>
        <taxon>Bacillati</taxon>
        <taxon>Actinomycetota</taxon>
        <taxon>Actinomycetes</taxon>
        <taxon>Kitasatosporales</taxon>
        <taxon>Streptomycetaceae</taxon>
        <taxon>Streptomyces</taxon>
    </lineage>
</organism>
<dbReference type="PANTHER" id="PTHR42681">
    <property type="entry name" value="MALONYL-COA-ACYL CARRIER PROTEIN TRANSACYLASE, MITOCHONDRIAL"/>
    <property type="match status" value="1"/>
</dbReference>
<dbReference type="GeneID" id="95508476"/>
<dbReference type="GO" id="GO:0004314">
    <property type="term" value="F:[acyl-carrier-protein] S-malonyltransferase activity"/>
    <property type="evidence" value="ECO:0007669"/>
    <property type="project" value="UniProtKB-EC"/>
</dbReference>
<keyword evidence="3 6" id="KW-0012">Acyltransferase</keyword>
<name>A0ABW8HE51_9ACTN</name>
<dbReference type="Proteomes" id="UP001617907">
    <property type="component" value="Unassembled WGS sequence"/>
</dbReference>
<feature type="domain" description="Malonyl-CoA-[acyl-carrier-protein] transacylase small" evidence="5">
    <location>
        <begin position="138"/>
        <end position="199"/>
    </location>
</feature>
<keyword evidence="7" id="KW-1185">Reference proteome</keyword>
<dbReference type="InterPro" id="IPR016035">
    <property type="entry name" value="Acyl_Trfase/lysoPLipase"/>
</dbReference>
<evidence type="ECO:0000256" key="4">
    <source>
        <dbReference type="ARBA" id="ARBA00048462"/>
    </source>
</evidence>
<dbReference type="Gene3D" id="3.40.366.10">
    <property type="entry name" value="Malonyl-Coenzyme A Acyl Carrier Protein, domain 2"/>
    <property type="match status" value="2"/>
</dbReference>
<reference evidence="6 7" key="1">
    <citation type="submission" date="2024-10" db="EMBL/GenBank/DDBJ databases">
        <title>The Natural Products Discovery Center: Release of the First 8490 Sequenced Strains for Exploring Actinobacteria Biosynthetic Diversity.</title>
        <authorList>
            <person name="Kalkreuter E."/>
            <person name="Kautsar S.A."/>
            <person name="Yang D."/>
            <person name="Bader C.D."/>
            <person name="Teijaro C.N."/>
            <person name="Fluegel L."/>
            <person name="Davis C.M."/>
            <person name="Simpson J.R."/>
            <person name="Lauterbach L."/>
            <person name="Steele A.D."/>
            <person name="Gui C."/>
            <person name="Meng S."/>
            <person name="Li G."/>
            <person name="Viehrig K."/>
            <person name="Ye F."/>
            <person name="Su P."/>
            <person name="Kiefer A.F."/>
            <person name="Nichols A."/>
            <person name="Cepeda A.J."/>
            <person name="Yan W."/>
            <person name="Fan B."/>
            <person name="Jiang Y."/>
            <person name="Adhikari A."/>
            <person name="Zheng C.-J."/>
            <person name="Schuster L."/>
            <person name="Cowan T.M."/>
            <person name="Smanski M.J."/>
            <person name="Chevrette M.G."/>
            <person name="De Carvalho L.P.S."/>
            <person name="Shen B."/>
        </authorList>
    </citation>
    <scope>NUCLEOTIDE SEQUENCE [LARGE SCALE GENOMIC DNA]</scope>
    <source>
        <strain evidence="6 7">NPDC093086</strain>
    </source>
</reference>
<comment type="catalytic activity">
    <reaction evidence="4">
        <text>holo-[ACP] + malonyl-CoA = malonyl-[ACP] + CoA</text>
        <dbReference type="Rhea" id="RHEA:41792"/>
        <dbReference type="Rhea" id="RHEA-COMP:9623"/>
        <dbReference type="Rhea" id="RHEA-COMP:9685"/>
        <dbReference type="ChEBI" id="CHEBI:57287"/>
        <dbReference type="ChEBI" id="CHEBI:57384"/>
        <dbReference type="ChEBI" id="CHEBI:64479"/>
        <dbReference type="ChEBI" id="CHEBI:78449"/>
        <dbReference type="EC" id="2.3.1.39"/>
    </reaction>
</comment>
<dbReference type="RefSeq" id="WP_030404649.1">
    <property type="nucleotide sequence ID" value="NZ_BEWC01000011.1"/>
</dbReference>
<dbReference type="PANTHER" id="PTHR42681:SF1">
    <property type="entry name" value="MALONYL-COA-ACYL CARRIER PROTEIN TRANSACYLASE, MITOCHONDRIAL"/>
    <property type="match status" value="1"/>
</dbReference>
<gene>
    <name evidence="6" type="ORF">ACIQFM_20570</name>
</gene>
<evidence type="ECO:0000256" key="1">
    <source>
        <dbReference type="ARBA" id="ARBA00013258"/>
    </source>
</evidence>